<dbReference type="Proteomes" id="UP001151582">
    <property type="component" value="Unassembled WGS sequence"/>
</dbReference>
<proteinExistence type="predicted"/>
<name>A0A9W8EAS1_9FUNG</name>
<dbReference type="GO" id="GO:0005634">
    <property type="term" value="C:nucleus"/>
    <property type="evidence" value="ECO:0007669"/>
    <property type="project" value="TreeGrafter"/>
</dbReference>
<accession>A0A9W8EAS1</accession>
<dbReference type="PANTHER" id="PTHR42695:SF5">
    <property type="entry name" value="GLUTAMINE AMIDOTRANSFERASE YLR126C-RELATED"/>
    <property type="match status" value="1"/>
</dbReference>
<dbReference type="InterPro" id="IPR044992">
    <property type="entry name" value="ChyE-like"/>
</dbReference>
<gene>
    <name evidence="1" type="ORF">H4R34_005944</name>
</gene>
<dbReference type="GO" id="GO:0005829">
    <property type="term" value="C:cytosol"/>
    <property type="evidence" value="ECO:0007669"/>
    <property type="project" value="TreeGrafter"/>
</dbReference>
<sequence length="90" mass="9775">DIVKGCPKGFQVLASSPRCANHGMVKGEQILTIQGHPEYPRDAVELVARSRGKQGIIPSDRVAECLATIQDPNDSLWMCALMVRFVLGAL</sequence>
<comment type="caution">
    <text evidence="1">The sequence shown here is derived from an EMBL/GenBank/DDBJ whole genome shotgun (WGS) entry which is preliminary data.</text>
</comment>
<dbReference type="OrthoDB" id="92161at2759"/>
<dbReference type="InterPro" id="IPR029062">
    <property type="entry name" value="Class_I_gatase-like"/>
</dbReference>
<dbReference type="Gene3D" id="3.40.50.880">
    <property type="match status" value="1"/>
</dbReference>
<dbReference type="AlphaFoldDB" id="A0A9W8EAS1"/>
<organism evidence="1 2">
    <name type="scientific">Dimargaris verticillata</name>
    <dbReference type="NCBI Taxonomy" id="2761393"/>
    <lineage>
        <taxon>Eukaryota</taxon>
        <taxon>Fungi</taxon>
        <taxon>Fungi incertae sedis</taxon>
        <taxon>Zoopagomycota</taxon>
        <taxon>Kickxellomycotina</taxon>
        <taxon>Dimargaritomycetes</taxon>
        <taxon>Dimargaritales</taxon>
        <taxon>Dimargaritaceae</taxon>
        <taxon>Dimargaris</taxon>
    </lineage>
</organism>
<dbReference type="PANTHER" id="PTHR42695">
    <property type="entry name" value="GLUTAMINE AMIDOTRANSFERASE YLR126C-RELATED"/>
    <property type="match status" value="1"/>
</dbReference>
<evidence type="ECO:0000313" key="1">
    <source>
        <dbReference type="EMBL" id="KAJ1970817.1"/>
    </source>
</evidence>
<evidence type="ECO:0008006" key="3">
    <source>
        <dbReference type="Google" id="ProtNLM"/>
    </source>
</evidence>
<keyword evidence="2" id="KW-1185">Reference proteome</keyword>
<reference evidence="1" key="1">
    <citation type="submission" date="2022-07" db="EMBL/GenBank/DDBJ databases">
        <title>Phylogenomic reconstructions and comparative analyses of Kickxellomycotina fungi.</title>
        <authorList>
            <person name="Reynolds N.K."/>
            <person name="Stajich J.E."/>
            <person name="Barry K."/>
            <person name="Grigoriev I.V."/>
            <person name="Crous P."/>
            <person name="Smith M.E."/>
        </authorList>
    </citation>
    <scope>NUCLEOTIDE SEQUENCE</scope>
    <source>
        <strain evidence="1">RSA 567</strain>
    </source>
</reference>
<dbReference type="EMBL" id="JANBQB010001614">
    <property type="protein sequence ID" value="KAJ1970817.1"/>
    <property type="molecule type" value="Genomic_DNA"/>
</dbReference>
<feature type="non-terminal residue" evidence="1">
    <location>
        <position position="1"/>
    </location>
</feature>
<evidence type="ECO:0000313" key="2">
    <source>
        <dbReference type="Proteomes" id="UP001151582"/>
    </source>
</evidence>
<protein>
    <recommendedName>
        <fullName evidence="3">Class I glutamine amidotransferase-like protein</fullName>
    </recommendedName>
</protein>
<dbReference type="SUPFAM" id="SSF52317">
    <property type="entry name" value="Class I glutamine amidotransferase-like"/>
    <property type="match status" value="1"/>
</dbReference>